<dbReference type="PANTHER" id="PTHR14089:SF6">
    <property type="entry name" value="PRE-MRNA-SPLICING FACTOR RBM22"/>
    <property type="match status" value="1"/>
</dbReference>
<dbReference type="GO" id="GO:0071006">
    <property type="term" value="C:U2-type catalytic step 1 spliceosome"/>
    <property type="evidence" value="ECO:0007669"/>
    <property type="project" value="TreeGrafter"/>
</dbReference>
<organism evidence="3 4">
    <name type="scientific">Trifolium pratense</name>
    <name type="common">Red clover</name>
    <dbReference type="NCBI Taxonomy" id="57577"/>
    <lineage>
        <taxon>Eukaryota</taxon>
        <taxon>Viridiplantae</taxon>
        <taxon>Streptophyta</taxon>
        <taxon>Embryophyta</taxon>
        <taxon>Tracheophyta</taxon>
        <taxon>Spermatophyta</taxon>
        <taxon>Magnoliopsida</taxon>
        <taxon>eudicotyledons</taxon>
        <taxon>Gunneridae</taxon>
        <taxon>Pentapetalae</taxon>
        <taxon>rosids</taxon>
        <taxon>fabids</taxon>
        <taxon>Fabales</taxon>
        <taxon>Fabaceae</taxon>
        <taxon>Papilionoideae</taxon>
        <taxon>50 kb inversion clade</taxon>
        <taxon>NPAAA clade</taxon>
        <taxon>Hologalegina</taxon>
        <taxon>IRL clade</taxon>
        <taxon>Trifolieae</taxon>
        <taxon>Trifolium</taxon>
    </lineage>
</organism>
<sequence length="67" mass="8046">MEHRLLRDRQADGWERSDFPIICESCLGDNPYVRMTRAEYGKECEICTRPFTVFRWRPSGDARHKKK</sequence>
<evidence type="ECO:0000259" key="2">
    <source>
        <dbReference type="Pfam" id="PF21369"/>
    </source>
</evidence>
<dbReference type="EMBL" id="ASHM01049819">
    <property type="protein sequence ID" value="PNX85886.1"/>
    <property type="molecule type" value="Genomic_DNA"/>
</dbReference>
<comment type="caution">
    <text evidence="3">The sequence shown here is derived from an EMBL/GenBank/DDBJ whole genome shotgun (WGS) entry which is preliminary data.</text>
</comment>
<gene>
    <name evidence="3" type="ORF">L195_g041960</name>
</gene>
<name>A0A2K3M526_TRIPR</name>
<protein>
    <submittedName>
        <fullName evidence="3">Zinc finger CCCH domain-containing protein 40-like</fullName>
    </submittedName>
</protein>
<proteinExistence type="predicted"/>
<dbReference type="PANTHER" id="PTHR14089">
    <property type="entry name" value="PRE-MRNA-SPLICING FACTOR RBM22"/>
    <property type="match status" value="1"/>
</dbReference>
<dbReference type="AlphaFoldDB" id="A0A2K3M526"/>
<accession>A0A2K3M526</accession>
<dbReference type="GO" id="GO:0017070">
    <property type="term" value="F:U6 snRNA binding"/>
    <property type="evidence" value="ECO:0007669"/>
    <property type="project" value="TreeGrafter"/>
</dbReference>
<dbReference type="InterPro" id="IPR048995">
    <property type="entry name" value="STL11/RBM22-like_N"/>
</dbReference>
<dbReference type="Proteomes" id="UP000236291">
    <property type="component" value="Unassembled WGS sequence"/>
</dbReference>
<dbReference type="InterPro" id="IPR039171">
    <property type="entry name" value="Cwc2/Slt11"/>
</dbReference>
<evidence type="ECO:0000256" key="1">
    <source>
        <dbReference type="ARBA" id="ARBA00022884"/>
    </source>
</evidence>
<feature type="domain" description="STL11/RBM22-like N-terminal" evidence="2">
    <location>
        <begin position="20"/>
        <end position="62"/>
    </location>
</feature>
<evidence type="ECO:0000313" key="3">
    <source>
        <dbReference type="EMBL" id="PNX85886.1"/>
    </source>
</evidence>
<evidence type="ECO:0000313" key="4">
    <source>
        <dbReference type="Proteomes" id="UP000236291"/>
    </source>
</evidence>
<reference evidence="3 4" key="1">
    <citation type="journal article" date="2014" name="Am. J. Bot.">
        <title>Genome assembly and annotation for red clover (Trifolium pratense; Fabaceae).</title>
        <authorList>
            <person name="Istvanek J."/>
            <person name="Jaros M."/>
            <person name="Krenek A."/>
            <person name="Repkova J."/>
        </authorList>
    </citation>
    <scope>NUCLEOTIDE SEQUENCE [LARGE SCALE GENOMIC DNA]</scope>
    <source>
        <strain evidence="4">cv. Tatra</strain>
        <tissue evidence="3">Young leaves</tissue>
    </source>
</reference>
<reference evidence="3 4" key="2">
    <citation type="journal article" date="2017" name="Front. Plant Sci.">
        <title>Gene Classification and Mining of Molecular Markers Useful in Red Clover (Trifolium pratense) Breeding.</title>
        <authorList>
            <person name="Istvanek J."/>
            <person name="Dluhosova J."/>
            <person name="Dluhos P."/>
            <person name="Patkova L."/>
            <person name="Nedelnik J."/>
            <person name="Repkova J."/>
        </authorList>
    </citation>
    <scope>NUCLEOTIDE SEQUENCE [LARGE SCALE GENOMIC DNA]</scope>
    <source>
        <strain evidence="4">cv. Tatra</strain>
        <tissue evidence="3">Young leaves</tissue>
    </source>
</reference>
<dbReference type="Pfam" id="PF21369">
    <property type="entry name" value="STL11_N"/>
    <property type="match status" value="1"/>
</dbReference>
<dbReference type="GO" id="GO:0071007">
    <property type="term" value="C:U2-type catalytic step 2 spliceosome"/>
    <property type="evidence" value="ECO:0007669"/>
    <property type="project" value="TreeGrafter"/>
</dbReference>
<dbReference type="GO" id="GO:0000974">
    <property type="term" value="C:Prp19 complex"/>
    <property type="evidence" value="ECO:0007669"/>
    <property type="project" value="TreeGrafter"/>
</dbReference>
<dbReference type="GO" id="GO:0036002">
    <property type="term" value="F:pre-mRNA binding"/>
    <property type="evidence" value="ECO:0007669"/>
    <property type="project" value="TreeGrafter"/>
</dbReference>
<dbReference type="STRING" id="57577.A0A2K3M526"/>
<keyword evidence="1" id="KW-0694">RNA-binding</keyword>